<comment type="caution">
    <text evidence="1">The sequence shown here is derived from an EMBL/GenBank/DDBJ whole genome shotgun (WGS) entry which is preliminary data.</text>
</comment>
<gene>
    <name evidence="1" type="ORF">TI39_contig62g00008</name>
</gene>
<evidence type="ECO:0000313" key="2">
    <source>
        <dbReference type="Proteomes" id="UP000033647"/>
    </source>
</evidence>
<keyword evidence="2" id="KW-1185">Reference proteome</keyword>
<dbReference type="EMBL" id="LAFY01000059">
    <property type="protein sequence ID" value="KJY02349.1"/>
    <property type="molecule type" value="Genomic_DNA"/>
</dbReference>
<dbReference type="Proteomes" id="UP000033647">
    <property type="component" value="Unassembled WGS sequence"/>
</dbReference>
<reference evidence="1 2" key="1">
    <citation type="submission" date="2015-03" db="EMBL/GenBank/DDBJ databases">
        <title>RNA-seq based gene annotation and comparative genomics of four Zymoseptoria species reveal species-specific pathogenicity related genes and transposable element activity.</title>
        <authorList>
            <person name="Grandaubert J."/>
            <person name="Bhattacharyya A."/>
            <person name="Stukenbrock E.H."/>
        </authorList>
    </citation>
    <scope>NUCLEOTIDE SEQUENCE [LARGE SCALE GENOMIC DNA]</scope>
    <source>
        <strain evidence="1 2">Zb18110</strain>
    </source>
</reference>
<accession>A0A0F4GYK6</accession>
<protein>
    <submittedName>
        <fullName evidence="1">Uncharacterized protein</fullName>
    </submittedName>
</protein>
<evidence type="ECO:0000313" key="1">
    <source>
        <dbReference type="EMBL" id="KJY02349.1"/>
    </source>
</evidence>
<dbReference type="AlphaFoldDB" id="A0A0F4GYK6"/>
<proteinExistence type="predicted"/>
<organism evidence="1 2">
    <name type="scientific">Zymoseptoria brevis</name>
    <dbReference type="NCBI Taxonomy" id="1047168"/>
    <lineage>
        <taxon>Eukaryota</taxon>
        <taxon>Fungi</taxon>
        <taxon>Dikarya</taxon>
        <taxon>Ascomycota</taxon>
        <taxon>Pezizomycotina</taxon>
        <taxon>Dothideomycetes</taxon>
        <taxon>Dothideomycetidae</taxon>
        <taxon>Mycosphaerellales</taxon>
        <taxon>Mycosphaerellaceae</taxon>
        <taxon>Zymoseptoria</taxon>
    </lineage>
</organism>
<name>A0A0F4GYK6_9PEZI</name>
<sequence length="508" mass="58416">MVNYENCKLDELKKFVLRRKIPVELPNPKLRKTEKLEMRHHVRALKLADQNPYFPDFTGLPVEMRDMVYEELLGSDLDSARLNRGILSVDQQTHHEATNVLWRRNTVEIRFTSRYLYIGRERTHPYHPLGTTELFNPRWPEYLRKVQRLFIDFAVDTRAHGRQGPWPGYQNARTGDTAARAQDELSLLNHLLFSICSFLSARNDLKSLRLELSMTRNGIKTQHSVLRNPDHLIQCFRPLSMIAPLRELTIGGAEPTIATQVKSGLMGETLQPGIILSSWKHVYAAAKCCQRMREAADRMHIASPRMLLWKTLVAVDSAVTKFDGIMSHARRGRGHTPQTFVTRLLEEKLETQIGLMKDGLQRFKYRPDLLRMMEQRFARANEALVTIIDRKLSELTNLVGEIGTLIGRSNLPASTTGNVVNDAVMALTSRQAPERSNDPHWWLDVVVRFNEAKKDLDVALAHRALRKVLVVRLPMTDMRTVHDILANITRHTPLVDRLKSVRLDETRD</sequence>